<name>A0ABR7CW18_9BACT</name>
<dbReference type="InterPro" id="IPR013766">
    <property type="entry name" value="Thioredoxin_domain"/>
</dbReference>
<dbReference type="EMBL" id="JACOOH010000001">
    <property type="protein sequence ID" value="MBC5619878.1"/>
    <property type="molecule type" value="Genomic_DNA"/>
</dbReference>
<dbReference type="PANTHER" id="PTHR15337:SF11">
    <property type="entry name" value="THIOREDOXIN DOMAIN-CONTAINING PROTEIN"/>
    <property type="match status" value="1"/>
</dbReference>
<dbReference type="InterPro" id="IPR036249">
    <property type="entry name" value="Thioredoxin-like_sf"/>
</dbReference>
<dbReference type="InterPro" id="IPR051099">
    <property type="entry name" value="AGR/TXD"/>
</dbReference>
<dbReference type="InterPro" id="IPR017937">
    <property type="entry name" value="Thioredoxin_CS"/>
</dbReference>
<dbReference type="CDD" id="cd02947">
    <property type="entry name" value="TRX_family"/>
    <property type="match status" value="1"/>
</dbReference>
<gene>
    <name evidence="4" type="ORF">H8S64_02075</name>
</gene>
<comment type="caution">
    <text evidence="4">The sequence shown here is derived from an EMBL/GenBank/DDBJ whole genome shotgun (WGS) entry which is preliminary data.</text>
</comment>
<protein>
    <submittedName>
        <fullName evidence="4">Thioredoxin family protein</fullName>
    </submittedName>
</protein>
<dbReference type="PANTHER" id="PTHR15337">
    <property type="entry name" value="ANTERIOR GRADIENT PROTEIN-RELATED"/>
    <property type="match status" value="1"/>
</dbReference>
<dbReference type="Pfam" id="PF00085">
    <property type="entry name" value="Thioredoxin"/>
    <property type="match status" value="1"/>
</dbReference>
<dbReference type="SUPFAM" id="SSF52833">
    <property type="entry name" value="Thioredoxin-like"/>
    <property type="match status" value="2"/>
</dbReference>
<dbReference type="PROSITE" id="PS51352">
    <property type="entry name" value="THIOREDOXIN_2"/>
    <property type="match status" value="2"/>
</dbReference>
<dbReference type="Proteomes" id="UP000646484">
    <property type="component" value="Unassembled WGS sequence"/>
</dbReference>
<dbReference type="PROSITE" id="PS00194">
    <property type="entry name" value="THIOREDOXIN_1"/>
    <property type="match status" value="2"/>
</dbReference>
<organism evidence="4 5">
    <name type="scientific">Butyricimonas hominis</name>
    <dbReference type="NCBI Taxonomy" id="2763032"/>
    <lineage>
        <taxon>Bacteria</taxon>
        <taxon>Pseudomonadati</taxon>
        <taxon>Bacteroidota</taxon>
        <taxon>Bacteroidia</taxon>
        <taxon>Bacteroidales</taxon>
        <taxon>Odoribacteraceae</taxon>
        <taxon>Butyricimonas</taxon>
    </lineage>
</organism>
<sequence length="663" mass="75161">MLSFTVFGQGVNFEHLTFDEALAKAKAENKLIFMDCYTTWCGPCKYMTENVFPQEKAGEYFNPKFVCVKFDMEKGEGPELAKRFGVRAYPTFFIIRPDGTMQHTVVGGGEVDDFIARIEKGLNEKTSLDYLNKLYEKGKMNKKQLIAYQIALLDAYDKAKSTEVSEKLNAVLKDKDKMKKEYWPIMENDGYGSDNFKLVVNNVVTFRKNIGKEKVDSYLYNNYSRAIDNTMRRGAKEPAAQLNQIRQELANLDLEKKDQLTAKLDLIEAAVNGDVEKVIALASREDSGNDVWSIVSALTTLKPKATKEQAGRIAALGNKFIENAAPGREKAYLETVFEGFKIAAHTGIYFQELTYEQALEKAKQQRKRLFIDCYTSWCGPCQYMANKVFTQENVGDFFNKNFICVKYDMEKGEGPELGKKFGVRAYPTFVIVNPDGSIRHKLVGGGEGEEFIKRVEESFDDEKALGTSITKYNEGNRDKAFLASYAQTLLDLYDPAAKDVANELFITLSDEEKVSPDYWFIFDRKELSPKGSDAEKFLLANRAKFNATKGKEVVDTRLSKDLQRELMEILATKGQAIKATRFDEITKEVKSLKLSNEKSLLGLVAIGRAVKNGNVDRFLATCEKEMPKVKADKRLLNYYLSQLTTRGTDAQKARWKKIADKYL</sequence>
<evidence type="ECO:0000256" key="2">
    <source>
        <dbReference type="ARBA" id="ARBA00023284"/>
    </source>
</evidence>
<dbReference type="Gene3D" id="3.40.30.10">
    <property type="entry name" value="Glutaredoxin"/>
    <property type="match status" value="2"/>
</dbReference>
<evidence type="ECO:0000256" key="1">
    <source>
        <dbReference type="ARBA" id="ARBA00022729"/>
    </source>
</evidence>
<reference evidence="4 5" key="1">
    <citation type="submission" date="2020-08" db="EMBL/GenBank/DDBJ databases">
        <title>Genome public.</title>
        <authorList>
            <person name="Liu C."/>
            <person name="Sun Q."/>
        </authorList>
    </citation>
    <scope>NUCLEOTIDE SEQUENCE [LARGE SCALE GENOMIC DNA]</scope>
    <source>
        <strain evidence="4 5">NSJ-56</strain>
    </source>
</reference>
<dbReference type="Pfam" id="PF13899">
    <property type="entry name" value="Thioredoxin_7"/>
    <property type="match status" value="1"/>
</dbReference>
<keyword evidence="1" id="KW-0732">Signal</keyword>
<feature type="domain" description="Thioredoxin" evidence="3">
    <location>
        <begin position="331"/>
        <end position="460"/>
    </location>
</feature>
<accession>A0ABR7CW18</accession>
<evidence type="ECO:0000313" key="4">
    <source>
        <dbReference type="EMBL" id="MBC5619878.1"/>
    </source>
</evidence>
<proteinExistence type="predicted"/>
<keyword evidence="5" id="KW-1185">Reference proteome</keyword>
<evidence type="ECO:0000313" key="5">
    <source>
        <dbReference type="Proteomes" id="UP000646484"/>
    </source>
</evidence>
<keyword evidence="2" id="KW-0676">Redox-active center</keyword>
<evidence type="ECO:0000259" key="3">
    <source>
        <dbReference type="PROSITE" id="PS51352"/>
    </source>
</evidence>
<feature type="domain" description="Thioredoxin" evidence="3">
    <location>
        <begin position="1"/>
        <end position="123"/>
    </location>
</feature>